<proteinExistence type="predicted"/>
<dbReference type="VEuPathDB" id="FungiDB:TSTA_005200"/>
<protein>
    <submittedName>
        <fullName evidence="1">Uncharacterized protein</fullName>
    </submittedName>
</protein>
<sequence length="51" mass="5829">MRRYLVAGLAATTVWSGLSYVVFPKMRSRFCRPKKLSNALLVPAEDKTRRS</sequence>
<gene>
    <name evidence="1" type="ORF">TSTA_005200</name>
</gene>
<evidence type="ECO:0000313" key="1">
    <source>
        <dbReference type="EMBL" id="EED12483.1"/>
    </source>
</evidence>
<organism evidence="1 2">
    <name type="scientific">Talaromyces stipitatus (strain ATCC 10500 / CBS 375.48 / QM 6759 / NRRL 1006)</name>
    <name type="common">Penicillium stipitatum</name>
    <dbReference type="NCBI Taxonomy" id="441959"/>
    <lineage>
        <taxon>Eukaryota</taxon>
        <taxon>Fungi</taxon>
        <taxon>Dikarya</taxon>
        <taxon>Ascomycota</taxon>
        <taxon>Pezizomycotina</taxon>
        <taxon>Eurotiomycetes</taxon>
        <taxon>Eurotiomycetidae</taxon>
        <taxon>Eurotiales</taxon>
        <taxon>Trichocomaceae</taxon>
        <taxon>Talaromyces</taxon>
        <taxon>Talaromyces sect. Talaromyces</taxon>
    </lineage>
</organism>
<dbReference type="EMBL" id="EQ962660">
    <property type="protein sequence ID" value="EED12483.1"/>
    <property type="molecule type" value="Genomic_DNA"/>
</dbReference>
<dbReference type="GeneID" id="8104504"/>
<evidence type="ECO:0000313" key="2">
    <source>
        <dbReference type="Proteomes" id="UP000001745"/>
    </source>
</evidence>
<dbReference type="HOGENOM" id="CLU_3108045_0_0_1"/>
<accession>B8MTU0</accession>
<reference evidence="2" key="1">
    <citation type="journal article" date="2015" name="Genome Announc.">
        <title>Genome sequence of the AIDS-associated pathogen Penicillium marneffei (ATCC18224) and its near taxonomic relative Talaromyces stipitatus (ATCC10500).</title>
        <authorList>
            <person name="Nierman W.C."/>
            <person name="Fedorova-Abrams N.D."/>
            <person name="Andrianopoulos A."/>
        </authorList>
    </citation>
    <scope>NUCLEOTIDE SEQUENCE [LARGE SCALE GENOMIC DNA]</scope>
    <source>
        <strain evidence="2">ATCC 10500 / CBS 375.48 / QM 6759 / NRRL 1006</strain>
    </source>
</reference>
<dbReference type="Proteomes" id="UP000001745">
    <property type="component" value="Unassembled WGS sequence"/>
</dbReference>
<dbReference type="InParanoid" id="B8MTU0"/>
<dbReference type="RefSeq" id="XP_002488137.1">
    <property type="nucleotide sequence ID" value="XM_002488092.1"/>
</dbReference>
<name>B8MTU0_TALSN</name>
<keyword evidence="2" id="KW-1185">Reference proteome</keyword>
<dbReference type="AlphaFoldDB" id="B8MTU0"/>